<comment type="caution">
    <text evidence="1">The sequence shown here is derived from an EMBL/GenBank/DDBJ whole genome shotgun (WGS) entry which is preliminary data.</text>
</comment>
<evidence type="ECO:0008006" key="3">
    <source>
        <dbReference type="Google" id="ProtNLM"/>
    </source>
</evidence>
<dbReference type="Gene3D" id="3.40.395.10">
    <property type="entry name" value="Adenoviral Proteinase, Chain A"/>
    <property type="match status" value="1"/>
</dbReference>
<dbReference type="EMBL" id="CAXIPU020000831">
    <property type="protein sequence ID" value="CAL1672694.1"/>
    <property type="molecule type" value="Genomic_DNA"/>
</dbReference>
<sequence length="131" mass="15063">MPQGVTTNVQLLQHAKRMRIPFFRGVFMRDSLPIGGIYRNESGIVNLDNTTGPGTHWVAYAKRGNRAIYFDSFGNLRPPNELVRYFGRNVTKIQYNHTPVQTYDQSICGQLCLQFLRTIDACKFKDIHRAI</sequence>
<protein>
    <recommendedName>
        <fullName evidence="3">Ubiquitin-like protease family profile domain-containing protein</fullName>
    </recommendedName>
</protein>
<name>A0AAV2MYX2_9HYME</name>
<organism evidence="1 2">
    <name type="scientific">Lasius platythorax</name>
    <dbReference type="NCBI Taxonomy" id="488582"/>
    <lineage>
        <taxon>Eukaryota</taxon>
        <taxon>Metazoa</taxon>
        <taxon>Ecdysozoa</taxon>
        <taxon>Arthropoda</taxon>
        <taxon>Hexapoda</taxon>
        <taxon>Insecta</taxon>
        <taxon>Pterygota</taxon>
        <taxon>Neoptera</taxon>
        <taxon>Endopterygota</taxon>
        <taxon>Hymenoptera</taxon>
        <taxon>Apocrita</taxon>
        <taxon>Aculeata</taxon>
        <taxon>Formicoidea</taxon>
        <taxon>Formicidae</taxon>
        <taxon>Formicinae</taxon>
        <taxon>Lasius</taxon>
        <taxon>Lasius</taxon>
    </lineage>
</organism>
<dbReference type="AlphaFoldDB" id="A0AAV2MYX2"/>
<evidence type="ECO:0000313" key="1">
    <source>
        <dbReference type="EMBL" id="CAL1672694.1"/>
    </source>
</evidence>
<accession>A0AAV2MYX2</accession>
<reference evidence="1" key="1">
    <citation type="submission" date="2024-04" db="EMBL/GenBank/DDBJ databases">
        <authorList>
            <consortium name="Molecular Ecology Group"/>
        </authorList>
    </citation>
    <scope>NUCLEOTIDE SEQUENCE</scope>
</reference>
<evidence type="ECO:0000313" key="2">
    <source>
        <dbReference type="Proteomes" id="UP001497644"/>
    </source>
</evidence>
<gene>
    <name evidence="1" type="ORF">LPLAT_LOCUS10592</name>
</gene>
<proteinExistence type="predicted"/>
<dbReference type="SUPFAM" id="SSF54001">
    <property type="entry name" value="Cysteine proteinases"/>
    <property type="match status" value="1"/>
</dbReference>
<dbReference type="InterPro" id="IPR038765">
    <property type="entry name" value="Papain-like_cys_pep_sf"/>
</dbReference>
<keyword evidence="2" id="KW-1185">Reference proteome</keyword>
<dbReference type="Proteomes" id="UP001497644">
    <property type="component" value="Unassembled WGS sequence"/>
</dbReference>